<evidence type="ECO:0000256" key="3">
    <source>
        <dbReference type="ARBA" id="ARBA00022801"/>
    </source>
</evidence>
<proteinExistence type="inferred from homology"/>
<dbReference type="OrthoDB" id="9775130at2"/>
<sequence>MFIQSRFIAQAVRALLVVGVGVFSQSVHAMSPEVIEQIDAIHDPIRVDVVANKPVAIHLLGDSGALVGVSFETSGLPFDIALAGKDGTHYRQFLAQGEGRKHVVFMMPDKPSYLAVSSSEAGSLAITQTSMVAEKDLHAPKRSYQSPRLRVLAEKLEQEGNTDAFWQDITKEGTPMVEPGNKGETLLTFLARGAERNVKMLGGPANDIYALERLGNSDVWFRTVSVPAGTLFSYQLAKDVPDFDGSKRARRVAILAKAKADPLNRYPWPTKAPDAYNQSSTFRAGGGALEPWFEVVSEAQGALSHHRIASVELENERDIWIYRSAGFDSSDPDTPLLFVFDGEQFLRKGHLDRSIDALVAAGKIPPLAAVFVSSIDNVVRAKELPDNDAFAAFMAKDVLSLVREELGFSPRAERTILSGSSFGGLGSTTIALKHPEAFGAVLSLSGSYWWSDKGAYSGANMIARRVATHDRAPVRFYLAAGLFETSRGDGFASILEPNRHLHDVLLAKGYSVVHQEFPTAHDMFAWREQLPQGLIALLGSVDANARVVGK</sequence>
<name>A0A1I5I6T9_9HYPH</name>
<keyword evidence="2" id="KW-0963">Cytoplasm</keyword>
<evidence type="ECO:0000256" key="4">
    <source>
        <dbReference type="ARBA" id="ARBA00024201"/>
    </source>
</evidence>
<organism evidence="6 7">
    <name type="scientific">Cohaesibacter marisflavi</name>
    <dbReference type="NCBI Taxonomy" id="655353"/>
    <lineage>
        <taxon>Bacteria</taxon>
        <taxon>Pseudomonadati</taxon>
        <taxon>Pseudomonadota</taxon>
        <taxon>Alphaproteobacteria</taxon>
        <taxon>Hyphomicrobiales</taxon>
        <taxon>Cohaesibacteraceae</taxon>
    </lineage>
</organism>
<evidence type="ECO:0000256" key="2">
    <source>
        <dbReference type="ARBA" id="ARBA00022490"/>
    </source>
</evidence>
<dbReference type="GO" id="GO:0006826">
    <property type="term" value="P:iron ion transport"/>
    <property type="evidence" value="ECO:0007669"/>
    <property type="project" value="InterPro"/>
</dbReference>
<protein>
    <submittedName>
        <fullName evidence="6">Enterochelin esterase</fullName>
    </submittedName>
</protein>
<dbReference type="InterPro" id="IPR021764">
    <property type="entry name" value="Enterochelin_esterase_N"/>
</dbReference>
<comment type="subcellular location">
    <subcellularLocation>
        <location evidence="1">Cytoplasm</location>
    </subcellularLocation>
</comment>
<dbReference type="PANTHER" id="PTHR48098">
    <property type="entry name" value="ENTEROCHELIN ESTERASE-RELATED"/>
    <property type="match status" value="1"/>
</dbReference>
<evidence type="ECO:0000259" key="5">
    <source>
        <dbReference type="Pfam" id="PF11806"/>
    </source>
</evidence>
<dbReference type="RefSeq" id="WP_090073623.1">
    <property type="nucleotide sequence ID" value="NZ_FOVR01000008.1"/>
</dbReference>
<dbReference type="SUPFAM" id="SSF81296">
    <property type="entry name" value="E set domains"/>
    <property type="match status" value="1"/>
</dbReference>
<dbReference type="GO" id="GO:0008849">
    <property type="term" value="F:enterochelin esterase activity"/>
    <property type="evidence" value="ECO:0007669"/>
    <property type="project" value="InterPro"/>
</dbReference>
<dbReference type="GO" id="GO:0005737">
    <property type="term" value="C:cytoplasm"/>
    <property type="evidence" value="ECO:0007669"/>
    <property type="project" value="UniProtKB-SubCell"/>
</dbReference>
<dbReference type="Pfam" id="PF11806">
    <property type="entry name" value="Enterochelin_N"/>
    <property type="match status" value="1"/>
</dbReference>
<dbReference type="Pfam" id="PF00756">
    <property type="entry name" value="Esterase"/>
    <property type="match status" value="1"/>
</dbReference>
<dbReference type="STRING" id="655353.SAMN04488056_10861"/>
<feature type="domain" description="Enterochelin esterase N-terminal" evidence="5">
    <location>
        <begin position="209"/>
        <end position="279"/>
    </location>
</feature>
<reference evidence="6 7" key="1">
    <citation type="submission" date="2016-10" db="EMBL/GenBank/DDBJ databases">
        <authorList>
            <person name="de Groot N.N."/>
        </authorList>
    </citation>
    <scope>NUCLEOTIDE SEQUENCE [LARGE SCALE GENOMIC DNA]</scope>
    <source>
        <strain evidence="6 7">CGMCC 1.9157</strain>
    </source>
</reference>
<accession>A0A1I5I6T9</accession>
<evidence type="ECO:0000256" key="1">
    <source>
        <dbReference type="ARBA" id="ARBA00004496"/>
    </source>
</evidence>
<dbReference type="SUPFAM" id="SSF53474">
    <property type="entry name" value="alpha/beta-Hydrolases"/>
    <property type="match status" value="1"/>
</dbReference>
<dbReference type="GO" id="GO:0005506">
    <property type="term" value="F:iron ion binding"/>
    <property type="evidence" value="ECO:0007669"/>
    <property type="project" value="InterPro"/>
</dbReference>
<dbReference type="PANTHER" id="PTHR48098:SF3">
    <property type="entry name" value="IRON(III) ENTEROBACTIN ESTERASE"/>
    <property type="match status" value="1"/>
</dbReference>
<dbReference type="InterPro" id="IPR050583">
    <property type="entry name" value="Mycobacterial_A85_antigen"/>
</dbReference>
<dbReference type="Proteomes" id="UP000199236">
    <property type="component" value="Unassembled WGS sequence"/>
</dbReference>
<dbReference type="AlphaFoldDB" id="A0A1I5I6T9"/>
<dbReference type="Gene3D" id="3.40.50.1820">
    <property type="entry name" value="alpha/beta hydrolase"/>
    <property type="match status" value="1"/>
</dbReference>
<gene>
    <name evidence="6" type="ORF">SAMN04488056_10861</name>
</gene>
<dbReference type="InterPro" id="IPR000801">
    <property type="entry name" value="Esterase-like"/>
</dbReference>
<keyword evidence="3" id="KW-0378">Hydrolase</keyword>
<evidence type="ECO:0000313" key="7">
    <source>
        <dbReference type="Proteomes" id="UP000199236"/>
    </source>
</evidence>
<comment type="similarity">
    <text evidence="4">Belongs to the Fes family.</text>
</comment>
<dbReference type="InterPro" id="IPR014756">
    <property type="entry name" value="Ig_E-set"/>
</dbReference>
<keyword evidence="7" id="KW-1185">Reference proteome</keyword>
<evidence type="ECO:0000313" key="6">
    <source>
        <dbReference type="EMBL" id="SFO55836.1"/>
    </source>
</evidence>
<dbReference type="InterPro" id="IPR013783">
    <property type="entry name" value="Ig-like_fold"/>
</dbReference>
<dbReference type="InterPro" id="IPR029058">
    <property type="entry name" value="AB_hydrolase_fold"/>
</dbReference>
<dbReference type="Gene3D" id="2.60.40.10">
    <property type="entry name" value="Immunoglobulins"/>
    <property type="match status" value="1"/>
</dbReference>
<dbReference type="EMBL" id="FOVR01000008">
    <property type="protein sequence ID" value="SFO55836.1"/>
    <property type="molecule type" value="Genomic_DNA"/>
</dbReference>